<protein>
    <recommendedName>
        <fullName evidence="9">Peptidyl-prolyl cis-trans isomerase</fullName>
        <ecNumber evidence="9">5.2.1.8</ecNumber>
    </recommendedName>
</protein>
<dbReference type="EC" id="5.2.1.8" evidence="9"/>
<dbReference type="AlphaFoldDB" id="A0A5E4LP36"/>
<name>A0A5E4LP36_9ARCH</name>
<dbReference type="GO" id="GO:0005737">
    <property type="term" value="C:cytoplasm"/>
    <property type="evidence" value="ECO:0007669"/>
    <property type="project" value="UniProtKB-SubCell"/>
</dbReference>
<keyword evidence="4" id="KW-0963">Cytoplasm</keyword>
<proteinExistence type="inferred from homology"/>
<evidence type="ECO:0000256" key="1">
    <source>
        <dbReference type="ARBA" id="ARBA00000971"/>
    </source>
</evidence>
<evidence type="ECO:0000256" key="9">
    <source>
        <dbReference type="RuleBase" id="RU003915"/>
    </source>
</evidence>
<dbReference type="PROSITE" id="PS50059">
    <property type="entry name" value="FKBP_PPIASE"/>
    <property type="match status" value="1"/>
</dbReference>
<dbReference type="Pfam" id="PF00254">
    <property type="entry name" value="FKBP_C"/>
    <property type="match status" value="1"/>
</dbReference>
<dbReference type="InterPro" id="IPR001179">
    <property type="entry name" value="PPIase_FKBP_dom"/>
</dbReference>
<evidence type="ECO:0000313" key="12">
    <source>
        <dbReference type="Proteomes" id="UP000789941"/>
    </source>
</evidence>
<evidence type="ECO:0000256" key="2">
    <source>
        <dbReference type="ARBA" id="ARBA00004496"/>
    </source>
</evidence>
<accession>A0A5E4LP36</accession>
<comment type="caution">
    <text evidence="11">The sequence shown here is derived from an EMBL/GenBank/DDBJ whole genome shotgun (WGS) entry which is preliminary data.</text>
</comment>
<sequence length="280" mass="31143">MKNVFLAAIFVILLFGCVNQYQPESNSSSIITTPNDTTPTYGKLPSDYSIQTGDHVWVTYTLWVDGKVYDTNNETQAKESGIYNSQRTYKPLDFDVALDKGLIQGFILNIVGMQVNETLQFNVPPQLGYGNHDPTKVLEVPRYLEQPLYETAPLSYFQALGRNISNGSLISENPMVIVSDINDENVTLFYALTGGQQFTKNGLTRKVISVNDTYATLELMLQNGTTYNIPNPQTGATTQFTVIDVSNTSITLDMNHPLAGKNLSFHVTVLKIQHNNLLSE</sequence>
<dbReference type="PANTHER" id="PTHR47861">
    <property type="entry name" value="FKBP-TYPE PEPTIDYL-PROLYL CIS-TRANS ISOMERASE SLYD"/>
    <property type="match status" value="1"/>
</dbReference>
<dbReference type="InterPro" id="IPR046357">
    <property type="entry name" value="PPIase_dom_sf"/>
</dbReference>
<organism evidence="11 12">
    <name type="scientific">Candidatus Bilamarchaeum dharawalense</name>
    <dbReference type="NCBI Taxonomy" id="2885759"/>
    <lineage>
        <taxon>Archaea</taxon>
        <taxon>Candidatus Micrarchaeota</taxon>
        <taxon>Candidatus Micrarchaeia</taxon>
        <taxon>Candidatus Anstonellales</taxon>
        <taxon>Candidatus Bilamarchaeaceae</taxon>
        <taxon>Candidatus Bilamarchaeum</taxon>
    </lineage>
</organism>
<feature type="domain" description="PPIase FKBP-type" evidence="10">
    <location>
        <begin position="53"/>
        <end position="141"/>
    </location>
</feature>
<evidence type="ECO:0000259" key="10">
    <source>
        <dbReference type="PROSITE" id="PS50059"/>
    </source>
</evidence>
<evidence type="ECO:0000313" key="11">
    <source>
        <dbReference type="EMBL" id="VVC02697.1"/>
    </source>
</evidence>
<reference evidence="11 12" key="1">
    <citation type="submission" date="2019-08" db="EMBL/GenBank/DDBJ databases">
        <authorList>
            <person name="Vazquez-Campos X."/>
        </authorList>
    </citation>
    <scope>NUCLEOTIDE SEQUENCE [LARGE SCALE GENOMIC DNA]</scope>
    <source>
        <strain evidence="11">LFW-283_2</strain>
    </source>
</reference>
<evidence type="ECO:0000256" key="3">
    <source>
        <dbReference type="ARBA" id="ARBA00006577"/>
    </source>
</evidence>
<dbReference type="Proteomes" id="UP000789941">
    <property type="component" value="Unassembled WGS sequence"/>
</dbReference>
<dbReference type="EMBL" id="CABMJJ010000002">
    <property type="protein sequence ID" value="VVC02697.1"/>
    <property type="molecule type" value="Genomic_DNA"/>
</dbReference>
<evidence type="ECO:0000256" key="4">
    <source>
        <dbReference type="ARBA" id="ARBA00022490"/>
    </source>
</evidence>
<dbReference type="GO" id="GO:0003755">
    <property type="term" value="F:peptidyl-prolyl cis-trans isomerase activity"/>
    <property type="evidence" value="ECO:0007669"/>
    <property type="project" value="UniProtKB-UniRule"/>
</dbReference>
<keyword evidence="6" id="KW-0143">Chaperone</keyword>
<evidence type="ECO:0000256" key="5">
    <source>
        <dbReference type="ARBA" id="ARBA00023110"/>
    </source>
</evidence>
<gene>
    <name evidence="11" type="ORF">LFW2832_01186</name>
</gene>
<dbReference type="PANTHER" id="PTHR47861:SF3">
    <property type="entry name" value="FKBP-TYPE PEPTIDYL-PROLYL CIS-TRANS ISOMERASE SLYD"/>
    <property type="match status" value="1"/>
</dbReference>
<evidence type="ECO:0000256" key="6">
    <source>
        <dbReference type="ARBA" id="ARBA00023186"/>
    </source>
</evidence>
<keyword evidence="7 8" id="KW-0413">Isomerase</keyword>
<comment type="similarity">
    <text evidence="3 9">Belongs to the FKBP-type PPIase family.</text>
</comment>
<evidence type="ECO:0000256" key="7">
    <source>
        <dbReference type="ARBA" id="ARBA00023235"/>
    </source>
</evidence>
<dbReference type="GO" id="GO:0042026">
    <property type="term" value="P:protein refolding"/>
    <property type="evidence" value="ECO:0007669"/>
    <property type="project" value="UniProtKB-ARBA"/>
</dbReference>
<comment type="catalytic activity">
    <reaction evidence="1 8 9">
        <text>[protein]-peptidylproline (omega=180) = [protein]-peptidylproline (omega=0)</text>
        <dbReference type="Rhea" id="RHEA:16237"/>
        <dbReference type="Rhea" id="RHEA-COMP:10747"/>
        <dbReference type="Rhea" id="RHEA-COMP:10748"/>
        <dbReference type="ChEBI" id="CHEBI:83833"/>
        <dbReference type="ChEBI" id="CHEBI:83834"/>
        <dbReference type="EC" id="5.2.1.8"/>
    </reaction>
</comment>
<dbReference type="Gene3D" id="3.10.50.40">
    <property type="match status" value="1"/>
</dbReference>
<evidence type="ECO:0000256" key="8">
    <source>
        <dbReference type="PROSITE-ProRule" id="PRU00277"/>
    </source>
</evidence>
<dbReference type="SUPFAM" id="SSF54534">
    <property type="entry name" value="FKBP-like"/>
    <property type="match status" value="2"/>
</dbReference>
<dbReference type="PROSITE" id="PS51257">
    <property type="entry name" value="PROKAR_LIPOPROTEIN"/>
    <property type="match status" value="1"/>
</dbReference>
<keyword evidence="5 8" id="KW-0697">Rotamase</keyword>
<comment type="subcellular location">
    <subcellularLocation>
        <location evidence="2">Cytoplasm</location>
    </subcellularLocation>
</comment>